<name>A4BUK7_9GAMM</name>
<comment type="similarity">
    <text evidence="2">Belongs to the thioredoxin family. DsbE subfamily.</text>
</comment>
<evidence type="ECO:0000256" key="1">
    <source>
        <dbReference type="ARBA" id="ARBA00004383"/>
    </source>
</evidence>
<dbReference type="OrthoDB" id="9788279at2"/>
<dbReference type="InterPro" id="IPR036249">
    <property type="entry name" value="Thioredoxin-like_sf"/>
</dbReference>
<comment type="caution">
    <text evidence="7">The sequence shown here is derived from an EMBL/GenBank/DDBJ whole genome shotgun (WGS) entry which is preliminary data.</text>
</comment>
<organism evidence="7 8">
    <name type="scientific">Nitrococcus mobilis Nb-231</name>
    <dbReference type="NCBI Taxonomy" id="314278"/>
    <lineage>
        <taxon>Bacteria</taxon>
        <taxon>Pseudomonadati</taxon>
        <taxon>Pseudomonadota</taxon>
        <taxon>Gammaproteobacteria</taxon>
        <taxon>Chromatiales</taxon>
        <taxon>Ectothiorhodospiraceae</taxon>
        <taxon>Nitrococcus</taxon>
    </lineage>
</organism>
<dbReference type="Proteomes" id="UP000003374">
    <property type="component" value="Unassembled WGS sequence"/>
</dbReference>
<reference evidence="7 8" key="1">
    <citation type="submission" date="2006-02" db="EMBL/GenBank/DDBJ databases">
        <authorList>
            <person name="Waterbury J."/>
            <person name="Ferriera S."/>
            <person name="Johnson J."/>
            <person name="Kravitz S."/>
            <person name="Halpern A."/>
            <person name="Remington K."/>
            <person name="Beeson K."/>
            <person name="Tran B."/>
            <person name="Rogers Y.-H."/>
            <person name="Friedman R."/>
            <person name="Venter J.C."/>
        </authorList>
    </citation>
    <scope>NUCLEOTIDE SEQUENCE [LARGE SCALE GENOMIC DNA]</scope>
    <source>
        <strain evidence="7 8">Nb-231</strain>
    </source>
</reference>
<dbReference type="HOGENOM" id="CLU_042529_19_1_6"/>
<sequence>MKRYLLLLPLILFGAVAVMLAVGLTLNTSQVNSPLVGKPAPDFQAPSLQIPERSVRLSDLNGQVVLVNIWASWCTTCRQEHPYLMALSEQGVPIYGIDYKDERPKALAWLEQYGNAYRAIAFDAQGRVGMDWGVYGVPETYVIDRQGVIRHKHIGAITARSLREQLQPLIAELRREGES</sequence>
<dbReference type="eggNOG" id="COG0526">
    <property type="taxonomic scope" value="Bacteria"/>
</dbReference>
<evidence type="ECO:0000256" key="5">
    <source>
        <dbReference type="ARBA" id="ARBA00023284"/>
    </source>
</evidence>
<dbReference type="GO" id="GO:0030288">
    <property type="term" value="C:outer membrane-bounded periplasmic space"/>
    <property type="evidence" value="ECO:0007669"/>
    <property type="project" value="InterPro"/>
</dbReference>
<proteinExistence type="inferred from homology"/>
<keyword evidence="5" id="KW-0676">Redox-active center</keyword>
<dbReference type="STRING" id="314278.NB231_07237"/>
<dbReference type="GO" id="GO:0017004">
    <property type="term" value="P:cytochrome complex assembly"/>
    <property type="evidence" value="ECO:0007669"/>
    <property type="project" value="UniProtKB-KW"/>
</dbReference>
<evidence type="ECO:0000313" key="8">
    <source>
        <dbReference type="Proteomes" id="UP000003374"/>
    </source>
</evidence>
<keyword evidence="4" id="KW-1015">Disulfide bond</keyword>
<dbReference type="InterPro" id="IPR004799">
    <property type="entry name" value="Periplasmic_diS_OxRdtase_DsbE"/>
</dbReference>
<feature type="domain" description="Thioredoxin" evidence="6">
    <location>
        <begin position="34"/>
        <end position="171"/>
    </location>
</feature>
<dbReference type="InterPro" id="IPR050553">
    <property type="entry name" value="Thioredoxin_ResA/DsbE_sf"/>
</dbReference>
<dbReference type="PROSITE" id="PS00194">
    <property type="entry name" value="THIOREDOXIN_1"/>
    <property type="match status" value="1"/>
</dbReference>
<evidence type="ECO:0000256" key="4">
    <source>
        <dbReference type="ARBA" id="ARBA00023157"/>
    </source>
</evidence>
<accession>A4BUK7</accession>
<evidence type="ECO:0000313" key="7">
    <source>
        <dbReference type="EMBL" id="EAR20573.1"/>
    </source>
</evidence>
<dbReference type="AlphaFoldDB" id="A4BUK7"/>
<dbReference type="GO" id="GO:0015036">
    <property type="term" value="F:disulfide oxidoreductase activity"/>
    <property type="evidence" value="ECO:0007669"/>
    <property type="project" value="InterPro"/>
</dbReference>
<evidence type="ECO:0000256" key="3">
    <source>
        <dbReference type="ARBA" id="ARBA00022748"/>
    </source>
</evidence>
<dbReference type="CDD" id="cd03010">
    <property type="entry name" value="TlpA_like_DsbE"/>
    <property type="match status" value="1"/>
</dbReference>
<evidence type="ECO:0000256" key="2">
    <source>
        <dbReference type="ARBA" id="ARBA00007758"/>
    </source>
</evidence>
<dbReference type="RefSeq" id="WP_005000929.1">
    <property type="nucleotide sequence ID" value="NZ_CH672427.1"/>
</dbReference>
<keyword evidence="3" id="KW-0201">Cytochrome c-type biogenesis</keyword>
<comment type="subcellular location">
    <subcellularLocation>
        <location evidence="1">Cell inner membrane</location>
        <topology evidence="1">Single-pass membrane protein</topology>
        <orientation evidence="1">Periplasmic side</orientation>
    </subcellularLocation>
</comment>
<dbReference type="PANTHER" id="PTHR42852">
    <property type="entry name" value="THIOL:DISULFIDE INTERCHANGE PROTEIN DSBE"/>
    <property type="match status" value="1"/>
</dbReference>
<dbReference type="EMBL" id="AAOF01000019">
    <property type="protein sequence ID" value="EAR20573.1"/>
    <property type="molecule type" value="Genomic_DNA"/>
</dbReference>
<dbReference type="SUPFAM" id="SSF52833">
    <property type="entry name" value="Thioredoxin-like"/>
    <property type="match status" value="1"/>
</dbReference>
<dbReference type="Gene3D" id="3.40.30.10">
    <property type="entry name" value="Glutaredoxin"/>
    <property type="match status" value="1"/>
</dbReference>
<evidence type="ECO:0000259" key="6">
    <source>
        <dbReference type="PROSITE" id="PS51352"/>
    </source>
</evidence>
<dbReference type="InterPro" id="IPR013740">
    <property type="entry name" value="Redoxin"/>
</dbReference>
<dbReference type="InterPro" id="IPR013766">
    <property type="entry name" value="Thioredoxin_domain"/>
</dbReference>
<dbReference type="PROSITE" id="PS51352">
    <property type="entry name" value="THIOREDOXIN_2"/>
    <property type="match status" value="1"/>
</dbReference>
<dbReference type="GO" id="GO:0005886">
    <property type="term" value="C:plasma membrane"/>
    <property type="evidence" value="ECO:0007669"/>
    <property type="project" value="UniProtKB-SubCell"/>
</dbReference>
<keyword evidence="8" id="KW-1185">Reference proteome</keyword>
<dbReference type="PANTHER" id="PTHR42852:SF6">
    <property type="entry name" value="THIOL:DISULFIDE INTERCHANGE PROTEIN DSBE"/>
    <property type="match status" value="1"/>
</dbReference>
<gene>
    <name evidence="7" type="ORF">NB231_07237</name>
</gene>
<dbReference type="NCBIfam" id="TIGR00385">
    <property type="entry name" value="dsbE"/>
    <property type="match status" value="1"/>
</dbReference>
<protein>
    <submittedName>
        <fullName evidence="7">Thiol:disulfide interchange protein DsbE</fullName>
    </submittedName>
</protein>
<dbReference type="Pfam" id="PF08534">
    <property type="entry name" value="Redoxin"/>
    <property type="match status" value="1"/>
</dbReference>
<dbReference type="InterPro" id="IPR017937">
    <property type="entry name" value="Thioredoxin_CS"/>
</dbReference>